<dbReference type="InterPro" id="IPR022412">
    <property type="entry name" value="Quinolinate_PRibosylTrfase_N"/>
</dbReference>
<dbReference type="EMBL" id="CP012040">
    <property type="protein sequence ID" value="AKP50482.1"/>
    <property type="molecule type" value="Genomic_DNA"/>
</dbReference>
<feature type="binding site" evidence="13">
    <location>
        <position position="187"/>
    </location>
    <ligand>
        <name>substrate</name>
    </ligand>
</feature>
<dbReference type="GO" id="GO:0004514">
    <property type="term" value="F:nicotinate-nucleotide diphosphorylase (carboxylating) activity"/>
    <property type="evidence" value="ECO:0007669"/>
    <property type="project" value="UniProtKB-EC"/>
</dbReference>
<evidence type="ECO:0000256" key="5">
    <source>
        <dbReference type="ARBA" id="ARBA00011944"/>
    </source>
</evidence>
<dbReference type="InterPro" id="IPR036068">
    <property type="entry name" value="Nicotinate_pribotase-like_C"/>
</dbReference>
<feature type="binding site" evidence="13">
    <location>
        <position position="130"/>
    </location>
    <ligand>
        <name>substrate</name>
    </ligand>
</feature>
<dbReference type="AlphaFoldDB" id="A0A0H4PQF4"/>
<evidence type="ECO:0000259" key="15">
    <source>
        <dbReference type="Pfam" id="PF02749"/>
    </source>
</evidence>
<comment type="function">
    <text evidence="1">Involved in the catabolism of quinolinic acid (QA).</text>
</comment>
<evidence type="ECO:0000313" key="16">
    <source>
        <dbReference type="EMBL" id="AKP50482.1"/>
    </source>
</evidence>
<evidence type="ECO:0000256" key="9">
    <source>
        <dbReference type="ARBA" id="ARBA00033102"/>
    </source>
</evidence>
<dbReference type="PANTHER" id="PTHR32179">
    <property type="entry name" value="NICOTINATE-NUCLEOTIDE PYROPHOSPHORYLASE [CARBOXYLATING]"/>
    <property type="match status" value="1"/>
</dbReference>
<feature type="domain" description="Quinolinate phosphoribosyl transferase C-terminal" evidence="14">
    <location>
        <begin position="142"/>
        <end position="311"/>
    </location>
</feature>
<proteinExistence type="inferred from homology"/>
<comment type="similarity">
    <text evidence="3 12">Belongs to the NadC/ModD family.</text>
</comment>
<feature type="binding site" evidence="13">
    <location>
        <position position="230"/>
    </location>
    <ligand>
        <name>substrate</name>
    </ligand>
</feature>
<dbReference type="SUPFAM" id="SSF54675">
    <property type="entry name" value="Nicotinate/Quinolinate PRTase N-terminal domain-like"/>
    <property type="match status" value="1"/>
</dbReference>
<evidence type="ECO:0000256" key="12">
    <source>
        <dbReference type="PIRNR" id="PIRNR006250"/>
    </source>
</evidence>
<feature type="binding site" evidence="13">
    <location>
        <begin position="163"/>
        <end position="165"/>
    </location>
    <ligand>
        <name>substrate</name>
    </ligand>
</feature>
<dbReference type="PATRIC" id="fig|320787.5.peg.1144"/>
<dbReference type="Gene3D" id="3.90.1170.20">
    <property type="entry name" value="Quinolinate phosphoribosyl transferase, N-terminal domain"/>
    <property type="match status" value="1"/>
</dbReference>
<protein>
    <recommendedName>
        <fullName evidence="11">Probable nicotinate-nucleotide pyrophosphorylase [carboxylating]</fullName>
        <ecNumber evidence="5">2.4.2.19</ecNumber>
    </recommendedName>
    <alternativeName>
        <fullName evidence="9">Quinolinate phosphoribosyltransferase [decarboxylating]</fullName>
    </alternativeName>
</protein>
<feature type="binding site" evidence="13">
    <location>
        <begin position="275"/>
        <end position="277"/>
    </location>
    <ligand>
        <name>substrate</name>
    </ligand>
</feature>
<dbReference type="Pfam" id="PF02749">
    <property type="entry name" value="QRPTase_N"/>
    <property type="match status" value="1"/>
</dbReference>
<dbReference type="KEGG" id="camu:CA2015_1029"/>
<evidence type="ECO:0000256" key="4">
    <source>
        <dbReference type="ARBA" id="ARBA00011218"/>
    </source>
</evidence>
<dbReference type="GO" id="GO:0009435">
    <property type="term" value="P:NAD+ biosynthetic process"/>
    <property type="evidence" value="ECO:0007669"/>
    <property type="project" value="UniProtKB-UniPathway"/>
</dbReference>
<comment type="catalytic activity">
    <reaction evidence="10">
        <text>nicotinate beta-D-ribonucleotide + CO2 + diphosphate = quinolinate + 5-phospho-alpha-D-ribose 1-diphosphate + 2 H(+)</text>
        <dbReference type="Rhea" id="RHEA:12733"/>
        <dbReference type="ChEBI" id="CHEBI:15378"/>
        <dbReference type="ChEBI" id="CHEBI:16526"/>
        <dbReference type="ChEBI" id="CHEBI:29959"/>
        <dbReference type="ChEBI" id="CHEBI:33019"/>
        <dbReference type="ChEBI" id="CHEBI:57502"/>
        <dbReference type="ChEBI" id="CHEBI:58017"/>
        <dbReference type="EC" id="2.4.2.19"/>
    </reaction>
</comment>
<dbReference type="EC" id="2.4.2.19" evidence="5"/>
<sequence>MEIGWSTAWISSNNNYTCRKKLFSYFWFIMKDYITEERLNQFMKSAFNEDIGEGDHSTLASVPTDQQGKATLLIKEEGIIAGLELAERIFNFYDPDLKVDLLINDGDTVKYGDIGLTVAGSAQSILSTERLVLNCMQRMSGIATKTHHFNSLIKHTSAKLLDTRKTTPNFRMMEKWAVAIGGGQNHRYALYDMVMLKDNHIDFAGGIAEAISATHTYLKEKKLNLKVEIETRNLKEVQKVLEIGGVDIIMLDNMSPADMKEAVALINKRFVTEASGGIDETSIVAVAESGVDFISVGALTHQVQSLDISLKAVKYHQQIAD</sequence>
<dbReference type="Pfam" id="PF01729">
    <property type="entry name" value="QRPTase_C"/>
    <property type="match status" value="1"/>
</dbReference>
<keyword evidence="7 12" id="KW-0328">Glycosyltransferase</keyword>
<feature type="domain" description="Quinolinate phosphoribosyl transferase N-terminal" evidence="15">
    <location>
        <begin position="57"/>
        <end position="140"/>
    </location>
</feature>
<name>A0A0H4PQF4_9BACT</name>
<dbReference type="PANTHER" id="PTHR32179:SF3">
    <property type="entry name" value="NICOTINATE-NUCLEOTIDE PYROPHOSPHORYLASE [CARBOXYLATING]"/>
    <property type="match status" value="1"/>
</dbReference>
<dbReference type="InterPro" id="IPR002638">
    <property type="entry name" value="Quinolinate_PRibosylTrfase_C"/>
</dbReference>
<dbReference type="InterPro" id="IPR037128">
    <property type="entry name" value="Quinolinate_PRibosylTase_N_sf"/>
</dbReference>
<dbReference type="CDD" id="cd01572">
    <property type="entry name" value="QPRTase"/>
    <property type="match status" value="1"/>
</dbReference>
<organism evidence="16 17">
    <name type="scientific">Cyclobacterium amurskyense</name>
    <dbReference type="NCBI Taxonomy" id="320787"/>
    <lineage>
        <taxon>Bacteria</taxon>
        <taxon>Pseudomonadati</taxon>
        <taxon>Bacteroidota</taxon>
        <taxon>Cytophagia</taxon>
        <taxon>Cytophagales</taxon>
        <taxon>Cyclobacteriaceae</taxon>
        <taxon>Cyclobacterium</taxon>
    </lineage>
</organism>
<dbReference type="UniPathway" id="UPA00253">
    <property type="reaction ID" value="UER00331"/>
</dbReference>
<dbReference type="FunFam" id="3.20.20.70:FF:000030">
    <property type="entry name" value="Nicotinate-nucleotide pyrophosphorylase, carboxylating"/>
    <property type="match status" value="1"/>
</dbReference>
<evidence type="ECO:0000256" key="7">
    <source>
        <dbReference type="ARBA" id="ARBA00022676"/>
    </source>
</evidence>
<evidence type="ECO:0000259" key="14">
    <source>
        <dbReference type="Pfam" id="PF01729"/>
    </source>
</evidence>
<evidence type="ECO:0000256" key="11">
    <source>
        <dbReference type="ARBA" id="ARBA00069173"/>
    </source>
</evidence>
<dbReference type="FunFam" id="3.90.1170.20:FF:000001">
    <property type="entry name" value="Nicotinate-nucleotide diphosphorylase (Carboxylating)"/>
    <property type="match status" value="1"/>
</dbReference>
<dbReference type="SUPFAM" id="SSF51690">
    <property type="entry name" value="Nicotinate/Quinolinate PRTase C-terminal domain-like"/>
    <property type="match status" value="1"/>
</dbReference>
<dbReference type="PIRSF" id="PIRSF006250">
    <property type="entry name" value="NadC_ModD"/>
    <property type="match status" value="1"/>
</dbReference>
<comment type="pathway">
    <text evidence="2">Cofactor biosynthesis; NAD(+) biosynthesis; nicotinate D-ribonucleotide from quinolinate: step 1/1.</text>
</comment>
<dbReference type="NCBIfam" id="TIGR00078">
    <property type="entry name" value="nadC"/>
    <property type="match status" value="1"/>
</dbReference>
<feature type="binding site" evidence="13">
    <location>
        <position position="197"/>
    </location>
    <ligand>
        <name>substrate</name>
    </ligand>
</feature>
<keyword evidence="17" id="KW-1185">Reference proteome</keyword>
<feature type="binding site" evidence="13">
    <location>
        <begin position="296"/>
        <end position="298"/>
    </location>
    <ligand>
        <name>substrate</name>
    </ligand>
</feature>
<dbReference type="InterPro" id="IPR027277">
    <property type="entry name" value="NadC/ModD"/>
</dbReference>
<dbReference type="InterPro" id="IPR013785">
    <property type="entry name" value="Aldolase_TIM"/>
</dbReference>
<evidence type="ECO:0000256" key="6">
    <source>
        <dbReference type="ARBA" id="ARBA00022642"/>
    </source>
</evidence>
<evidence type="ECO:0000256" key="1">
    <source>
        <dbReference type="ARBA" id="ARBA00003237"/>
    </source>
</evidence>
<comment type="subunit">
    <text evidence="4">Hexamer formed by 3 homodimers.</text>
</comment>
<keyword evidence="8 12" id="KW-0808">Transferase</keyword>
<evidence type="ECO:0000256" key="10">
    <source>
        <dbReference type="ARBA" id="ARBA00047445"/>
    </source>
</evidence>
<dbReference type="Proteomes" id="UP000036520">
    <property type="component" value="Chromosome"/>
</dbReference>
<gene>
    <name evidence="16" type="ORF">CA2015_1029</name>
</gene>
<dbReference type="STRING" id="320787.CA2015_1029"/>
<evidence type="ECO:0000256" key="13">
    <source>
        <dbReference type="PIRSR" id="PIRSR006250-1"/>
    </source>
</evidence>
<evidence type="ECO:0000256" key="3">
    <source>
        <dbReference type="ARBA" id="ARBA00009400"/>
    </source>
</evidence>
<evidence type="ECO:0000256" key="8">
    <source>
        <dbReference type="ARBA" id="ARBA00022679"/>
    </source>
</evidence>
<accession>A0A0H4PQF4</accession>
<reference evidence="16 17" key="1">
    <citation type="submission" date="2015-07" db="EMBL/GenBank/DDBJ databases">
        <authorList>
            <person name="Kim K.M."/>
        </authorList>
    </citation>
    <scope>NUCLEOTIDE SEQUENCE [LARGE SCALE GENOMIC DNA]</scope>
    <source>
        <strain evidence="16 17">KCTC 12363</strain>
    </source>
</reference>
<keyword evidence="6" id="KW-0662">Pyridine nucleotide biosynthesis</keyword>
<feature type="binding site" evidence="13">
    <location>
        <position position="252"/>
    </location>
    <ligand>
        <name>substrate</name>
    </ligand>
</feature>
<dbReference type="GO" id="GO:0005737">
    <property type="term" value="C:cytoplasm"/>
    <property type="evidence" value="ECO:0007669"/>
    <property type="project" value="TreeGrafter"/>
</dbReference>
<dbReference type="InterPro" id="IPR004393">
    <property type="entry name" value="NadC"/>
</dbReference>
<dbReference type="Gene3D" id="3.20.20.70">
    <property type="entry name" value="Aldolase class I"/>
    <property type="match status" value="1"/>
</dbReference>
<evidence type="ECO:0000256" key="2">
    <source>
        <dbReference type="ARBA" id="ARBA00004893"/>
    </source>
</evidence>
<evidence type="ECO:0000313" key="17">
    <source>
        <dbReference type="Proteomes" id="UP000036520"/>
    </source>
</evidence>
<dbReference type="GO" id="GO:0034213">
    <property type="term" value="P:quinolinate catabolic process"/>
    <property type="evidence" value="ECO:0007669"/>
    <property type="project" value="TreeGrafter"/>
</dbReference>